<dbReference type="AlphaFoldDB" id="E9SEI6"/>
<dbReference type="RefSeq" id="WP_002851128.1">
    <property type="nucleotide sequence ID" value="NZ_ADKM02000098.1"/>
</dbReference>
<dbReference type="GO" id="GO:0000160">
    <property type="term" value="P:phosphorelay signal transduction system"/>
    <property type="evidence" value="ECO:0007669"/>
    <property type="project" value="InterPro"/>
</dbReference>
<name>E9SEI6_RUMAL</name>
<dbReference type="STRING" id="246199.CUS_5105"/>
<organism evidence="2 3">
    <name type="scientific">Ruminococcus albus 8</name>
    <dbReference type="NCBI Taxonomy" id="246199"/>
    <lineage>
        <taxon>Bacteria</taxon>
        <taxon>Bacillati</taxon>
        <taxon>Bacillota</taxon>
        <taxon>Clostridia</taxon>
        <taxon>Eubacteriales</taxon>
        <taxon>Oscillospiraceae</taxon>
        <taxon>Ruminococcus</taxon>
    </lineage>
</organism>
<dbReference type="EMBL" id="ADKM02000098">
    <property type="protein sequence ID" value="EGC02320.1"/>
    <property type="molecule type" value="Genomic_DNA"/>
</dbReference>
<dbReference type="Pfam" id="PF01627">
    <property type="entry name" value="Hpt"/>
    <property type="match status" value="1"/>
</dbReference>
<sequence length="111" mass="12310">MLTIDKLREFGADVDEGLSRCMKMEDFYIGLVKKAVADNRLPLLEQQIGEGDLDAAFETAHALKGMYTNLSLSPLTKPVSEITELLRGRTETDYSPLLAEAKVQFEALCSL</sequence>
<evidence type="ECO:0000313" key="2">
    <source>
        <dbReference type="EMBL" id="EGC02320.1"/>
    </source>
</evidence>
<comment type="caution">
    <text evidence="2">The sequence shown here is derived from an EMBL/GenBank/DDBJ whole genome shotgun (WGS) entry which is preliminary data.</text>
</comment>
<accession>E9SEI6</accession>
<evidence type="ECO:0000259" key="1">
    <source>
        <dbReference type="Pfam" id="PF01627"/>
    </source>
</evidence>
<gene>
    <name evidence="2" type="ORF">CUS_5105</name>
</gene>
<evidence type="ECO:0000313" key="3">
    <source>
        <dbReference type="Proteomes" id="UP000004259"/>
    </source>
</evidence>
<dbReference type="Gene3D" id="1.20.120.160">
    <property type="entry name" value="HPT domain"/>
    <property type="match status" value="1"/>
</dbReference>
<dbReference type="eggNOG" id="COG2198">
    <property type="taxonomic scope" value="Bacteria"/>
</dbReference>
<dbReference type="Proteomes" id="UP000004259">
    <property type="component" value="Unassembled WGS sequence"/>
</dbReference>
<feature type="domain" description="HPt" evidence="1">
    <location>
        <begin position="37"/>
        <end position="107"/>
    </location>
</feature>
<dbReference type="OrthoDB" id="1669200at2"/>
<reference evidence="2 3" key="1">
    <citation type="submission" date="2011-02" db="EMBL/GenBank/DDBJ databases">
        <authorList>
            <person name="Nelson K.E."/>
            <person name="Sutton G."/>
            <person name="Torralba M."/>
            <person name="Durkin S."/>
            <person name="Harkins D."/>
            <person name="Montgomery R."/>
            <person name="Ziemer C."/>
            <person name="Klaassens E."/>
            <person name="Ocuiv P."/>
            <person name="Morrison M."/>
        </authorList>
    </citation>
    <scope>NUCLEOTIDE SEQUENCE [LARGE SCALE GENOMIC DNA]</scope>
    <source>
        <strain evidence="2 3">8</strain>
    </source>
</reference>
<keyword evidence="3" id="KW-1185">Reference proteome</keyword>
<dbReference type="InterPro" id="IPR008207">
    <property type="entry name" value="Sig_transdc_His_kin_Hpt_dom"/>
</dbReference>
<protein>
    <submittedName>
        <fullName evidence="2">Conserved domain protein</fullName>
    </submittedName>
</protein>
<dbReference type="InterPro" id="IPR036641">
    <property type="entry name" value="HPT_dom_sf"/>
</dbReference>
<dbReference type="SUPFAM" id="SSF47226">
    <property type="entry name" value="Histidine-containing phosphotransfer domain, HPT domain"/>
    <property type="match status" value="1"/>
</dbReference>
<proteinExistence type="predicted"/>